<dbReference type="SUPFAM" id="SSF51735">
    <property type="entry name" value="NAD(P)-binding Rossmann-fold domains"/>
    <property type="match status" value="1"/>
</dbReference>
<keyword evidence="9" id="KW-1185">Reference proteome</keyword>
<keyword evidence="4" id="KW-0963">Cytoplasm</keyword>
<keyword evidence="4" id="KW-0641">Proline biosynthesis</keyword>
<keyword evidence="3 4" id="KW-0560">Oxidoreductase</keyword>
<dbReference type="Proteomes" id="UP001162834">
    <property type="component" value="Chromosome"/>
</dbReference>
<evidence type="ECO:0000256" key="3">
    <source>
        <dbReference type="ARBA" id="ARBA00023002"/>
    </source>
</evidence>
<reference evidence="8" key="1">
    <citation type="journal article" date="2022" name="Int. J. Syst. Evol. Microbiol.">
        <title>Pseudomonas aegrilactucae sp. nov. and Pseudomonas morbosilactucae sp. nov., pathogens causing bacterial rot of lettuce in Japan.</title>
        <authorList>
            <person name="Sawada H."/>
            <person name="Fujikawa T."/>
            <person name="Satou M."/>
        </authorList>
    </citation>
    <scope>NUCLEOTIDE SEQUENCE</scope>
    <source>
        <strain evidence="8">0166_1</strain>
    </source>
</reference>
<comment type="subcellular location">
    <subcellularLocation>
        <location evidence="4">Cytoplasm</location>
    </subcellularLocation>
</comment>
<protein>
    <recommendedName>
        <fullName evidence="4">Pyrroline-5-carboxylate reductase</fullName>
        <shortName evidence="4">P5C reductase</shortName>
        <shortName evidence="4">P5CR</shortName>
        <ecNumber evidence="4">1.5.1.2</ecNumber>
    </recommendedName>
    <alternativeName>
        <fullName evidence="4">PCA reductase</fullName>
    </alternativeName>
</protein>
<dbReference type="RefSeq" id="WP_259315989.1">
    <property type="nucleotide sequence ID" value="NZ_CP087164.1"/>
</dbReference>
<dbReference type="SUPFAM" id="SSF48179">
    <property type="entry name" value="6-phosphogluconate dehydrogenase C-terminal domain-like"/>
    <property type="match status" value="1"/>
</dbReference>
<dbReference type="EC" id="1.5.1.2" evidence="4"/>
<evidence type="ECO:0000313" key="8">
    <source>
        <dbReference type="EMBL" id="UGS36316.1"/>
    </source>
</evidence>
<comment type="pathway">
    <text evidence="4">Amino-acid biosynthesis; L-proline biosynthesis; L-proline from L-glutamate 5-semialdehyde: step 1/1.</text>
</comment>
<keyword evidence="2 4" id="KW-0521">NADP</keyword>
<dbReference type="PIRSF" id="PIRSF000193">
    <property type="entry name" value="Pyrrol-5-carb_rd"/>
    <property type="match status" value="1"/>
</dbReference>
<dbReference type="InterPro" id="IPR036291">
    <property type="entry name" value="NAD(P)-bd_dom_sf"/>
</dbReference>
<evidence type="ECO:0000256" key="5">
    <source>
        <dbReference type="PIRSR" id="PIRSR000193-1"/>
    </source>
</evidence>
<dbReference type="InterPro" id="IPR008927">
    <property type="entry name" value="6-PGluconate_DH-like_C_sf"/>
</dbReference>
<dbReference type="GO" id="GO:0055129">
    <property type="term" value="P:L-proline biosynthetic process"/>
    <property type="evidence" value="ECO:0007669"/>
    <property type="project" value="UniProtKB-UniRule"/>
</dbReference>
<feature type="binding site" evidence="5">
    <location>
        <begin position="5"/>
        <end position="10"/>
    </location>
    <ligand>
        <name>NADP(+)</name>
        <dbReference type="ChEBI" id="CHEBI:58349"/>
    </ligand>
</feature>
<sequence length="243" mass="24406">MIGFIGAGNMAGALARGWGEPVLATDSGSGRAAALVEELGGETLGDNAELVRRADAVVLGHKPYQLEQVAAGVGDAATGKTVISILGGTSIAQLQAAFPQSTVIRAVPNTPVALRRGVTCIAEGGEQAVALFERVGSVFVLPESQMSVALATTSVMPAYVALVAEAAIDAGVRGGLPAARATEMFLATLAGSAELLIARGGDTLTVRREVTSPGGSTARGLAALERNGLRTAFDEALQAVIGG</sequence>
<dbReference type="InterPro" id="IPR028939">
    <property type="entry name" value="P5C_Rdtase_cat_N"/>
</dbReference>
<gene>
    <name evidence="4 8" type="primary">proC</name>
    <name evidence="8" type="ORF">DSM104329_02720</name>
</gene>
<proteinExistence type="inferred from homology"/>
<dbReference type="GO" id="GO:0004735">
    <property type="term" value="F:pyrroline-5-carboxylate reductase activity"/>
    <property type="evidence" value="ECO:0007669"/>
    <property type="project" value="UniProtKB-UniRule"/>
</dbReference>
<dbReference type="InterPro" id="IPR000304">
    <property type="entry name" value="Pyrroline-COOH_reductase"/>
</dbReference>
<comment type="catalytic activity">
    <reaction evidence="4">
        <text>L-proline + NADP(+) = (S)-1-pyrroline-5-carboxylate + NADPH + 2 H(+)</text>
        <dbReference type="Rhea" id="RHEA:14109"/>
        <dbReference type="ChEBI" id="CHEBI:15378"/>
        <dbReference type="ChEBI" id="CHEBI:17388"/>
        <dbReference type="ChEBI" id="CHEBI:57783"/>
        <dbReference type="ChEBI" id="CHEBI:58349"/>
        <dbReference type="ChEBI" id="CHEBI:60039"/>
        <dbReference type="EC" id="1.5.1.2"/>
    </reaction>
</comment>
<feature type="domain" description="Pyrroline-5-carboxylate reductase catalytic N-terminal" evidence="6">
    <location>
        <begin position="2"/>
        <end position="86"/>
    </location>
</feature>
<dbReference type="Gene3D" id="3.40.50.720">
    <property type="entry name" value="NAD(P)-binding Rossmann-like Domain"/>
    <property type="match status" value="1"/>
</dbReference>
<dbReference type="PANTHER" id="PTHR11645">
    <property type="entry name" value="PYRROLINE-5-CARBOXYLATE REDUCTASE"/>
    <property type="match status" value="1"/>
</dbReference>
<evidence type="ECO:0000256" key="2">
    <source>
        <dbReference type="ARBA" id="ARBA00022857"/>
    </source>
</evidence>
<comment type="similarity">
    <text evidence="1 4">Belongs to the pyrroline-5-carboxylate reductase family.</text>
</comment>
<dbReference type="Pfam" id="PF14748">
    <property type="entry name" value="P5CR_dimer"/>
    <property type="match status" value="1"/>
</dbReference>
<name>A0A9E7C0F4_9ACTN</name>
<dbReference type="Pfam" id="PF03807">
    <property type="entry name" value="F420_oxidored"/>
    <property type="match status" value="1"/>
</dbReference>
<comment type="catalytic activity">
    <reaction evidence="4">
        <text>L-proline + NAD(+) = (S)-1-pyrroline-5-carboxylate + NADH + 2 H(+)</text>
        <dbReference type="Rhea" id="RHEA:14105"/>
        <dbReference type="ChEBI" id="CHEBI:15378"/>
        <dbReference type="ChEBI" id="CHEBI:17388"/>
        <dbReference type="ChEBI" id="CHEBI:57540"/>
        <dbReference type="ChEBI" id="CHEBI:57945"/>
        <dbReference type="ChEBI" id="CHEBI:60039"/>
        <dbReference type="EC" id="1.5.1.2"/>
    </reaction>
</comment>
<dbReference type="AlphaFoldDB" id="A0A9E7C0F4"/>
<evidence type="ECO:0000256" key="4">
    <source>
        <dbReference type="HAMAP-Rule" id="MF_01925"/>
    </source>
</evidence>
<dbReference type="InterPro" id="IPR029036">
    <property type="entry name" value="P5CR_dimer"/>
</dbReference>
<evidence type="ECO:0000259" key="7">
    <source>
        <dbReference type="Pfam" id="PF14748"/>
    </source>
</evidence>
<evidence type="ECO:0000259" key="6">
    <source>
        <dbReference type="Pfam" id="PF03807"/>
    </source>
</evidence>
<feature type="domain" description="Pyrroline-5-carboxylate reductase dimerisation" evidence="7">
    <location>
        <begin position="143"/>
        <end position="240"/>
    </location>
</feature>
<dbReference type="EMBL" id="CP087164">
    <property type="protein sequence ID" value="UGS36316.1"/>
    <property type="molecule type" value="Genomic_DNA"/>
</dbReference>
<accession>A0A9E7C0F4</accession>
<dbReference type="GO" id="GO:0005737">
    <property type="term" value="C:cytoplasm"/>
    <property type="evidence" value="ECO:0007669"/>
    <property type="project" value="UniProtKB-SubCell"/>
</dbReference>
<organism evidence="8 9">
    <name type="scientific">Capillimicrobium parvum</name>
    <dbReference type="NCBI Taxonomy" id="2884022"/>
    <lineage>
        <taxon>Bacteria</taxon>
        <taxon>Bacillati</taxon>
        <taxon>Actinomycetota</taxon>
        <taxon>Thermoleophilia</taxon>
        <taxon>Solirubrobacterales</taxon>
        <taxon>Capillimicrobiaceae</taxon>
        <taxon>Capillimicrobium</taxon>
    </lineage>
</organism>
<comment type="function">
    <text evidence="4">Catalyzes the reduction of 1-pyrroline-5-carboxylate (PCA) to L-proline.</text>
</comment>
<evidence type="ECO:0000313" key="9">
    <source>
        <dbReference type="Proteomes" id="UP001162834"/>
    </source>
</evidence>
<evidence type="ECO:0000256" key="1">
    <source>
        <dbReference type="ARBA" id="ARBA00005525"/>
    </source>
</evidence>
<dbReference type="PANTHER" id="PTHR11645:SF0">
    <property type="entry name" value="PYRROLINE-5-CARBOXYLATE REDUCTASE 3"/>
    <property type="match status" value="1"/>
</dbReference>
<dbReference type="KEGG" id="sbae:DSM104329_02720"/>
<feature type="binding site" evidence="5">
    <location>
        <position position="47"/>
    </location>
    <ligand>
        <name>NADPH</name>
        <dbReference type="ChEBI" id="CHEBI:57783"/>
    </ligand>
</feature>
<dbReference type="Gene3D" id="1.10.3730.10">
    <property type="entry name" value="ProC C-terminal domain-like"/>
    <property type="match status" value="1"/>
</dbReference>
<keyword evidence="4" id="KW-0028">Amino-acid biosynthesis</keyword>
<dbReference type="HAMAP" id="MF_01925">
    <property type="entry name" value="P5C_reductase"/>
    <property type="match status" value="1"/>
</dbReference>